<feature type="binding site" evidence="7">
    <location>
        <position position="758"/>
    </location>
    <ligand>
        <name>Zn(2+)</name>
        <dbReference type="ChEBI" id="CHEBI:29105"/>
        <label>1</label>
    </ligand>
</feature>
<dbReference type="InterPro" id="IPR001965">
    <property type="entry name" value="Znf_PHD"/>
</dbReference>
<evidence type="ECO:0000256" key="8">
    <source>
        <dbReference type="PROSITE-ProRule" id="PRU00146"/>
    </source>
</evidence>
<name>A0A8H8U4W1_9HELO</name>
<feature type="binding site" evidence="7">
    <location>
        <position position="785"/>
    </location>
    <ligand>
        <name>Zn(2+)</name>
        <dbReference type="ChEBI" id="CHEBI:29105"/>
        <label>1</label>
    </ligand>
</feature>
<dbReference type="PANTHER" id="PTHR10333">
    <property type="entry name" value="INHIBITOR OF GROWTH PROTEIN"/>
    <property type="match status" value="1"/>
</dbReference>
<dbReference type="GO" id="GO:0008270">
    <property type="term" value="F:zinc ion binding"/>
    <property type="evidence" value="ECO:0007669"/>
    <property type="project" value="UniProtKB-KW"/>
</dbReference>
<feature type="compositionally biased region" description="Polar residues" evidence="9">
    <location>
        <begin position="565"/>
        <end position="581"/>
    </location>
</feature>
<evidence type="ECO:0000256" key="1">
    <source>
        <dbReference type="ARBA" id="ARBA00004123"/>
    </source>
</evidence>
<feature type="region of interest" description="Disordered" evidence="9">
    <location>
        <begin position="1"/>
        <end position="40"/>
    </location>
</feature>
<dbReference type="SUPFAM" id="SSF57903">
    <property type="entry name" value="FYVE/PHD zinc finger"/>
    <property type="match status" value="1"/>
</dbReference>
<feature type="binding site" evidence="7">
    <location>
        <position position="782"/>
    </location>
    <ligand>
        <name>Zn(2+)</name>
        <dbReference type="ChEBI" id="CHEBI:29105"/>
        <label>1</label>
    </ligand>
</feature>
<evidence type="ECO:0000256" key="7">
    <source>
        <dbReference type="PIRSR" id="PIRSR628651-51"/>
    </source>
</evidence>
<feature type="binding site" evidence="7">
    <location>
        <position position="803"/>
    </location>
    <ligand>
        <name>Zn(2+)</name>
        <dbReference type="ChEBI" id="CHEBI:29105"/>
        <label>2</label>
    </ligand>
</feature>
<dbReference type="Gene3D" id="6.10.140.1740">
    <property type="match status" value="1"/>
</dbReference>
<comment type="subcellular location">
    <subcellularLocation>
        <location evidence="1">Nucleus</location>
    </subcellularLocation>
</comment>
<comment type="caution">
    <text evidence="11">The sequence shown here is derived from an EMBL/GenBank/DDBJ whole genome shotgun (WGS) entry which is preliminary data.</text>
</comment>
<keyword evidence="3 7" id="KW-0479">Metal-binding</keyword>
<evidence type="ECO:0000256" key="9">
    <source>
        <dbReference type="SAM" id="MobiDB-lite"/>
    </source>
</evidence>
<evidence type="ECO:0000256" key="2">
    <source>
        <dbReference type="ARBA" id="ARBA00010210"/>
    </source>
</evidence>
<evidence type="ECO:0000313" key="12">
    <source>
        <dbReference type="Proteomes" id="UP000462212"/>
    </source>
</evidence>
<dbReference type="GO" id="GO:0000123">
    <property type="term" value="C:histone acetyltransferase complex"/>
    <property type="evidence" value="ECO:0007669"/>
    <property type="project" value="TreeGrafter"/>
</dbReference>
<feature type="region of interest" description="Disordered" evidence="9">
    <location>
        <begin position="473"/>
        <end position="734"/>
    </location>
</feature>
<dbReference type="OrthoDB" id="5411773at2759"/>
<accession>A0A8H8U4W1</accession>
<evidence type="ECO:0000256" key="6">
    <source>
        <dbReference type="ARBA" id="ARBA00023242"/>
    </source>
</evidence>
<dbReference type="GO" id="GO:0005634">
    <property type="term" value="C:nucleus"/>
    <property type="evidence" value="ECO:0007669"/>
    <property type="project" value="UniProtKB-SubCell"/>
</dbReference>
<evidence type="ECO:0000256" key="4">
    <source>
        <dbReference type="ARBA" id="ARBA00022771"/>
    </source>
</evidence>
<feature type="compositionally biased region" description="Basic and acidic residues" evidence="9">
    <location>
        <begin position="609"/>
        <end position="624"/>
    </location>
</feature>
<feature type="compositionally biased region" description="Polar residues" evidence="9">
    <location>
        <begin position="509"/>
        <end position="523"/>
    </location>
</feature>
<feature type="binding site" evidence="7">
    <location>
        <position position="769"/>
    </location>
    <ligand>
        <name>Zn(2+)</name>
        <dbReference type="ChEBI" id="CHEBI:29105"/>
        <label>2</label>
    </ligand>
</feature>
<dbReference type="Proteomes" id="UP000462212">
    <property type="component" value="Unassembled WGS sequence"/>
</dbReference>
<feature type="domain" description="PHD-type" evidence="10">
    <location>
        <begin position="753"/>
        <end position="806"/>
    </location>
</feature>
<keyword evidence="5 7" id="KW-0862">Zinc</keyword>
<feature type="compositionally biased region" description="Basic residues" evidence="9">
    <location>
        <begin position="493"/>
        <end position="503"/>
    </location>
</feature>
<keyword evidence="6" id="KW-0539">Nucleus</keyword>
<dbReference type="PROSITE" id="PS50016">
    <property type="entry name" value="ZF_PHD_2"/>
    <property type="match status" value="1"/>
</dbReference>
<evidence type="ECO:0000256" key="3">
    <source>
        <dbReference type="ARBA" id="ARBA00022723"/>
    </source>
</evidence>
<evidence type="ECO:0000313" key="11">
    <source>
        <dbReference type="EMBL" id="TVY31539.1"/>
    </source>
</evidence>
<protein>
    <submittedName>
        <fullName evidence="11">Inhibitor of growth protein</fullName>
    </submittedName>
</protein>
<dbReference type="InterPro" id="IPR028651">
    <property type="entry name" value="ING_fam"/>
</dbReference>
<proteinExistence type="inferred from homology"/>
<feature type="binding site" evidence="7">
    <location>
        <position position="776"/>
    </location>
    <ligand>
        <name>Zn(2+)</name>
        <dbReference type="ChEBI" id="CHEBI:29105"/>
        <label>2</label>
    </ligand>
</feature>
<dbReference type="InterPro" id="IPR011011">
    <property type="entry name" value="Znf_FYVE_PHD"/>
</dbReference>
<comment type="similarity">
    <text evidence="2">Belongs to the ING family.</text>
</comment>
<dbReference type="GO" id="GO:0004402">
    <property type="term" value="F:histone acetyltransferase activity"/>
    <property type="evidence" value="ECO:0007669"/>
    <property type="project" value="TreeGrafter"/>
</dbReference>
<evidence type="ECO:0000259" key="10">
    <source>
        <dbReference type="PROSITE" id="PS50016"/>
    </source>
</evidence>
<dbReference type="SMART" id="SM01408">
    <property type="entry name" value="ING"/>
    <property type="match status" value="1"/>
</dbReference>
<feature type="compositionally biased region" description="Pro residues" evidence="9">
    <location>
        <begin position="633"/>
        <end position="645"/>
    </location>
</feature>
<evidence type="ECO:0000256" key="5">
    <source>
        <dbReference type="ARBA" id="ARBA00022833"/>
    </source>
</evidence>
<feature type="binding site" evidence="7">
    <location>
        <position position="800"/>
    </location>
    <ligand>
        <name>Zn(2+)</name>
        <dbReference type="ChEBI" id="CHEBI:29105"/>
        <label>2</label>
    </ligand>
</feature>
<feature type="region of interest" description="Disordered" evidence="9">
    <location>
        <begin position="245"/>
        <end position="298"/>
    </location>
</feature>
<gene>
    <name evidence="11" type="primary">ing3</name>
    <name evidence="11" type="ORF">LSUB1_G008847</name>
</gene>
<dbReference type="Gene3D" id="3.30.40.10">
    <property type="entry name" value="Zinc/RING finger domain, C3HC4 (zinc finger)"/>
    <property type="match status" value="1"/>
</dbReference>
<dbReference type="GO" id="GO:0006355">
    <property type="term" value="P:regulation of DNA-templated transcription"/>
    <property type="evidence" value="ECO:0007669"/>
    <property type="project" value="TreeGrafter"/>
</dbReference>
<dbReference type="EMBL" id="QGMJ01001432">
    <property type="protein sequence ID" value="TVY31539.1"/>
    <property type="molecule type" value="Genomic_DNA"/>
</dbReference>
<dbReference type="InterPro" id="IPR024610">
    <property type="entry name" value="ING_N_histone-binding"/>
</dbReference>
<dbReference type="InterPro" id="IPR019787">
    <property type="entry name" value="Znf_PHD-finger"/>
</dbReference>
<organism evidence="11 12">
    <name type="scientific">Lachnellula subtilissima</name>
    <dbReference type="NCBI Taxonomy" id="602034"/>
    <lineage>
        <taxon>Eukaryota</taxon>
        <taxon>Fungi</taxon>
        <taxon>Dikarya</taxon>
        <taxon>Ascomycota</taxon>
        <taxon>Pezizomycotina</taxon>
        <taxon>Leotiomycetes</taxon>
        <taxon>Helotiales</taxon>
        <taxon>Lachnaceae</taxon>
        <taxon>Lachnellula</taxon>
    </lineage>
</organism>
<keyword evidence="4 8" id="KW-0863">Zinc-finger</keyword>
<dbReference type="AlphaFoldDB" id="A0A8H8U4W1"/>
<feature type="compositionally biased region" description="Basic and acidic residues" evidence="9">
    <location>
        <begin position="272"/>
        <end position="288"/>
    </location>
</feature>
<dbReference type="PANTHER" id="PTHR10333:SF94">
    <property type="entry name" value="FINGER DOMAIN PROTEIN, PUTATIVE (AFU_ORTHOLOGUE AFUA_3G11940)-RELATED"/>
    <property type="match status" value="1"/>
</dbReference>
<feature type="region of interest" description="Disordered" evidence="9">
    <location>
        <begin position="179"/>
        <end position="222"/>
    </location>
</feature>
<feature type="binding site" evidence="7">
    <location>
        <position position="756"/>
    </location>
    <ligand>
        <name>Zn(2+)</name>
        <dbReference type="ChEBI" id="CHEBI:29105"/>
        <label>1</label>
    </ligand>
</feature>
<dbReference type="InterPro" id="IPR013083">
    <property type="entry name" value="Znf_RING/FYVE/PHD"/>
</dbReference>
<sequence>MSCRIKLPNDNNARAQYDTEPTDMDVPLQSTSPSSRRNKGKLAEAIQSMAKLNHNMEIDLPTDPDAQATVTDFLDFTEYLPSDMIRSLTLIGNLDQTYTKASAEVHDLTTTYGQLPTLPADSKPDATKLRSEISQNLSEAVVARTASFAEACRMVENAERHYNRIKNIHAKLVSIAETYPPTREPSPVPQKIKSPVVNRPPKITLRVGPSSSDANVPKVHKHRAPRITVPGEVLAPYELDYESYGSEVSESEEEQNTCAQSRSGAGKIRLKVNKEKKERLPKPPRESRPPGFGTNVHSQVAGISTSNALRLLDPPPENARPGSKDLPWLALSEYELGVLRKKMKKNAVWVPSDTMIKRELKERGRGMEAYLTAKHIAEEKGETITVPEQLMEGAMDNKDAPAAPGTLSVEAANKDLGAEENLVNRGMKLNEAKKAKKLQLEKEREKEMVEGEAAVVEATRRVNASLSKANLENLFTPNDKSGVKEAKPTAKTPSRKPAARKRKRESEAQASVDTDQIPGTETAANPRPLLKRTKTETPVPAPLSIAAKQATPASEKTPSIAGESASVTANSVETPSGTESLTVPMPVVSPKKSSTPILPPLSSAKRGTRKDVKKPETPISDRPRRGSKAATPAPAPVQEPLPPKRPTSSRSKAASIEHDVSTATATMDRPRRASTARNTPAPEPRQPSKRTKRPAPGVVTKGSEDSTAVSVGKRSAATRKKAGTKKEKREGSAVQEIFDEIDDEGNIIDPKEPRYCLCNRVSFGTMIGCENPDEKCEKEWFHLECVGLSDIPPRTTKWYCPACRVTLGIGEKGEVNARGRKK</sequence>
<dbReference type="SMART" id="SM00249">
    <property type="entry name" value="PHD"/>
    <property type="match status" value="1"/>
</dbReference>
<keyword evidence="12" id="KW-1185">Reference proteome</keyword>
<dbReference type="CDD" id="cd15505">
    <property type="entry name" value="PHD_ING"/>
    <property type="match status" value="1"/>
</dbReference>
<reference evidence="11 12" key="1">
    <citation type="submission" date="2018-05" db="EMBL/GenBank/DDBJ databases">
        <title>Genome sequencing and assembly of the regulated plant pathogen Lachnellula willkommii and related sister species for the development of diagnostic species identification markers.</title>
        <authorList>
            <person name="Giroux E."/>
            <person name="Bilodeau G."/>
        </authorList>
    </citation>
    <scope>NUCLEOTIDE SEQUENCE [LARGE SCALE GENOMIC DNA]</scope>
    <source>
        <strain evidence="11 12">CBS 197.66</strain>
    </source>
</reference>